<dbReference type="Proteomes" id="UP000587527">
    <property type="component" value="Unassembled WGS sequence"/>
</dbReference>
<dbReference type="RefSeq" id="WP_184836320.1">
    <property type="nucleotide sequence ID" value="NZ_JACHMN010000002.1"/>
</dbReference>
<dbReference type="SUPFAM" id="SSF48452">
    <property type="entry name" value="TPR-like"/>
    <property type="match status" value="1"/>
</dbReference>
<comment type="caution">
    <text evidence="2">The sequence shown here is derived from an EMBL/GenBank/DDBJ whole genome shotgun (WGS) entry which is preliminary data.</text>
</comment>
<proteinExistence type="predicted"/>
<reference evidence="2 3" key="1">
    <citation type="submission" date="2020-08" db="EMBL/GenBank/DDBJ databases">
        <title>Sequencing the genomes of 1000 actinobacteria strains.</title>
        <authorList>
            <person name="Klenk H.-P."/>
        </authorList>
    </citation>
    <scope>NUCLEOTIDE SEQUENCE [LARGE SCALE GENOMIC DNA]</scope>
    <source>
        <strain evidence="2 3">DSM 45362</strain>
    </source>
</reference>
<protein>
    <submittedName>
        <fullName evidence="2">Tetratricopeptide (TPR) repeat protein</fullName>
    </submittedName>
</protein>
<dbReference type="Gene3D" id="1.25.40.10">
    <property type="entry name" value="Tetratricopeptide repeat domain"/>
    <property type="match status" value="2"/>
</dbReference>
<evidence type="ECO:0000313" key="3">
    <source>
        <dbReference type="Proteomes" id="UP000587527"/>
    </source>
</evidence>
<feature type="signal peptide" evidence="1">
    <location>
        <begin position="1"/>
        <end position="29"/>
    </location>
</feature>
<keyword evidence="3" id="KW-1185">Reference proteome</keyword>
<evidence type="ECO:0000313" key="2">
    <source>
        <dbReference type="EMBL" id="MBB5869596.1"/>
    </source>
</evidence>
<dbReference type="InterPro" id="IPR011990">
    <property type="entry name" value="TPR-like_helical_dom_sf"/>
</dbReference>
<dbReference type="AlphaFoldDB" id="A0A841BQJ3"/>
<name>A0A841BQJ3_9ACTN</name>
<evidence type="ECO:0000256" key="1">
    <source>
        <dbReference type="SAM" id="SignalP"/>
    </source>
</evidence>
<gene>
    <name evidence="2" type="ORF">F4553_002975</name>
</gene>
<dbReference type="EMBL" id="JACHMN010000002">
    <property type="protein sequence ID" value="MBB5869596.1"/>
    <property type="molecule type" value="Genomic_DNA"/>
</dbReference>
<organism evidence="2 3">
    <name type="scientific">Allocatelliglobosispora scoriae</name>
    <dbReference type="NCBI Taxonomy" id="643052"/>
    <lineage>
        <taxon>Bacteria</taxon>
        <taxon>Bacillati</taxon>
        <taxon>Actinomycetota</taxon>
        <taxon>Actinomycetes</taxon>
        <taxon>Micromonosporales</taxon>
        <taxon>Micromonosporaceae</taxon>
        <taxon>Allocatelliglobosispora</taxon>
    </lineage>
</organism>
<feature type="chain" id="PRO_5039480070" evidence="1">
    <location>
        <begin position="30"/>
        <end position="394"/>
    </location>
</feature>
<sequence>MRTSIGGAVRRTPLLLTVVAALLALGAFAVRPATAPDDTGQTVVLTSADDQLEASITRMQGRLRDLPGDWQTWAALGMAYLERARITVDPGFYARAEGAFAESARLRPGNPEALTGLGALANARHDFGAARTLARTALAANAWSAEAAGVLADAETQLGNAAAATDAVQRMLDLRPGLPAYARAAYDLEQHGRVDEAGDLWRRALADATGPAEQAYVRQQLGDLAWNTGDTVTAAREYGLGLAAQPTLIGLRHGRARVSGSLTEWASLVQAAPTPTLLIEYAHRLHDAGRPSEAAAQLDLAEAALKLFAAGGGADDLTAAELAIARRQPADAVRLARREWQRRQHADVADVLGWALHLAGDDRTALTFARRATALGNRSATYATHLTAIERSLS</sequence>
<accession>A0A841BQJ3</accession>
<keyword evidence="1" id="KW-0732">Signal</keyword>